<dbReference type="EMBL" id="LITT01000010">
    <property type="protein sequence ID" value="OAA90795.1"/>
    <property type="molecule type" value="Genomic_DNA"/>
</dbReference>
<dbReference type="PATRIC" id="fig|1538.10.peg.1609"/>
<dbReference type="InterPro" id="IPR023346">
    <property type="entry name" value="Lysozyme-like_dom_sf"/>
</dbReference>
<dbReference type="AlphaFoldDB" id="A0A162J601"/>
<organism evidence="1 2">
    <name type="scientific">Clostridium ljungdahlii</name>
    <dbReference type="NCBI Taxonomy" id="1538"/>
    <lineage>
        <taxon>Bacteria</taxon>
        <taxon>Bacillati</taxon>
        <taxon>Bacillota</taxon>
        <taxon>Clostridia</taxon>
        <taxon>Eubacteriales</taxon>
        <taxon>Clostridiaceae</taxon>
        <taxon>Clostridium</taxon>
    </lineage>
</organism>
<protein>
    <submittedName>
        <fullName evidence="1">Uncharacterized protein</fullName>
    </submittedName>
</protein>
<name>A0A162J601_9CLOT</name>
<gene>
    <name evidence="1" type="ORF">WY13_01099</name>
</gene>
<dbReference type="RefSeq" id="WP_063554669.1">
    <property type="nucleotide sequence ID" value="NZ_LITT01000010.1"/>
</dbReference>
<dbReference type="Gene3D" id="6.20.370.110">
    <property type="match status" value="1"/>
</dbReference>
<dbReference type="Proteomes" id="UP000077407">
    <property type="component" value="Unassembled WGS sequence"/>
</dbReference>
<comment type="caution">
    <text evidence="1">The sequence shown here is derived from an EMBL/GenBank/DDBJ whole genome shotgun (WGS) entry which is preliminary data.</text>
</comment>
<dbReference type="SUPFAM" id="SSF53955">
    <property type="entry name" value="Lysozyme-like"/>
    <property type="match status" value="1"/>
</dbReference>
<reference evidence="1 2" key="1">
    <citation type="journal article" date="2015" name="Biotechnol. Bioeng.">
        <title>Genome sequence and phenotypic characterization of Caulobacter segnis.</title>
        <authorList>
            <person name="Patel S."/>
            <person name="Fletcher B."/>
            <person name="Scott D.C."/>
            <person name="Ely B."/>
        </authorList>
    </citation>
    <scope>NUCLEOTIDE SEQUENCE [LARGE SCALE GENOMIC DNA]</scope>
    <source>
        <strain evidence="1 2">ERI-2</strain>
    </source>
</reference>
<proteinExistence type="predicted"/>
<accession>A0A162J601</accession>
<sequence>MKHKKVIFVSAVILGLIVTTVGITYGTHKKEIDSILSDVNQKKQLINDSTFERKGYTTIYDKNNKVVSKLISKNHVYIPLKNISNNAESAFIAVEDKDFRKHGANKYKRINQGAYPGDET</sequence>
<evidence type="ECO:0000313" key="2">
    <source>
        <dbReference type="Proteomes" id="UP000077407"/>
    </source>
</evidence>
<evidence type="ECO:0000313" key="1">
    <source>
        <dbReference type="EMBL" id="OAA90795.1"/>
    </source>
</evidence>